<dbReference type="Proteomes" id="UP001249851">
    <property type="component" value="Unassembled WGS sequence"/>
</dbReference>
<accession>A0AAD9PZ66</accession>
<organism evidence="2 3">
    <name type="scientific">Acropora cervicornis</name>
    <name type="common">Staghorn coral</name>
    <dbReference type="NCBI Taxonomy" id="6130"/>
    <lineage>
        <taxon>Eukaryota</taxon>
        <taxon>Metazoa</taxon>
        <taxon>Cnidaria</taxon>
        <taxon>Anthozoa</taxon>
        <taxon>Hexacorallia</taxon>
        <taxon>Scleractinia</taxon>
        <taxon>Astrocoeniina</taxon>
        <taxon>Acroporidae</taxon>
        <taxon>Acropora</taxon>
    </lineage>
</organism>
<feature type="region of interest" description="Disordered" evidence="1">
    <location>
        <begin position="112"/>
        <end position="140"/>
    </location>
</feature>
<dbReference type="AlphaFoldDB" id="A0AAD9PZ66"/>
<evidence type="ECO:0000256" key="1">
    <source>
        <dbReference type="SAM" id="MobiDB-lite"/>
    </source>
</evidence>
<evidence type="ECO:0000313" key="2">
    <source>
        <dbReference type="EMBL" id="KAK2551365.1"/>
    </source>
</evidence>
<protein>
    <submittedName>
        <fullName evidence="2">Uncharacterized protein</fullName>
    </submittedName>
</protein>
<comment type="caution">
    <text evidence="2">The sequence shown here is derived from an EMBL/GenBank/DDBJ whole genome shotgun (WGS) entry which is preliminary data.</text>
</comment>
<dbReference type="EMBL" id="JARQWQ010000098">
    <property type="protein sequence ID" value="KAK2551365.1"/>
    <property type="molecule type" value="Genomic_DNA"/>
</dbReference>
<keyword evidence="3" id="KW-1185">Reference proteome</keyword>
<evidence type="ECO:0000313" key="3">
    <source>
        <dbReference type="Proteomes" id="UP001249851"/>
    </source>
</evidence>
<name>A0AAD9PZ66_ACRCE</name>
<reference evidence="2" key="2">
    <citation type="journal article" date="2023" name="Science">
        <title>Genomic signatures of disease resistance in endangered staghorn corals.</title>
        <authorList>
            <person name="Vollmer S.V."/>
            <person name="Selwyn J.D."/>
            <person name="Despard B.A."/>
            <person name="Roesel C.L."/>
        </authorList>
    </citation>
    <scope>NUCLEOTIDE SEQUENCE</scope>
    <source>
        <strain evidence="2">K2</strain>
    </source>
</reference>
<sequence>MKTPSSSQNAGLALIDRLPSKSHETHCQPPSSQCKDKGHLEEPFLHHRNPLCLLIYDNSFVHNKVALKYGQHCYKMVLVKVEKAINGDEKVLEYLQLEGIDVVGSNTRAITVHPSRSEDFDSGTSSEGEPEPEPKKNYKK</sequence>
<reference evidence="2" key="1">
    <citation type="journal article" date="2023" name="G3 (Bethesda)">
        <title>Whole genome assembly and annotation of the endangered Caribbean coral Acropora cervicornis.</title>
        <authorList>
            <person name="Selwyn J.D."/>
            <person name="Vollmer S.V."/>
        </authorList>
    </citation>
    <scope>NUCLEOTIDE SEQUENCE</scope>
    <source>
        <strain evidence="2">K2</strain>
    </source>
</reference>
<gene>
    <name evidence="2" type="ORF">P5673_027764</name>
</gene>
<proteinExistence type="predicted"/>